<accession>A0A9P0CIC9</accession>
<protein>
    <recommendedName>
        <fullName evidence="2">DUF4371 domain-containing protein</fullName>
    </recommendedName>
</protein>
<sequence length="793" mass="89732">MKKKKKSGAQFRKEDRKKKLQLAATQSRKLHDYFKNSAEAGPSGSGIKEVPGILLEAPCCSDFPGNESSKESEEGTYEKYNSSDDDVEEEMVEMETETDLAETLIEDESNYGAPSSSSGISVLEYSSDPLLFKEKHMTAELIRELILEGPCQPGLKENFNFKLDSHNRRFNAIWYYTSENKEKQDIAKKEQLSLSIRFVGEIGYPEERFLKFVDIPSGSAETFYNVIKKELATLNLDLTLCRGQAYDGASAMSGHLNGLQKKIKNDVPEAIYVHCCAHRLNLALVDSVNSCVAVKLFFGGLEKIYVFITESFPRLKCFQDIQKNYDKKLSLKKLSTTRWASHTRAVNSIFENLPAIIDVMESISSGEISSTNASQMIDARGILTYIKSFEFVYLLCFWKQTLLVIQILSNYLQKVDINISAAVSLIKSTINDLKSLRNDESFNSFEEKAKEISNKYDLPNEFTRKRSRKPKILKKERRKFKKKVWRTPTKRRQSRKTETNEVSGEDTDDSLNKSVENTDNTVRGNPNESLENLINALEDSRDGSESTENLNRTVLEMNEDIEGKTDANQEAGACAKNRTDNANKEVNLANRSVETAQRGDELSSFRFGYVPTPLHASLPSTSQENNPMVLIPSDPRTQIGIRKNDIPSNITQSILNFKQGYSTSEEELQKQGASQGTAQKGHEILPHSPNSTFLLRRQGQAHTPEKMVTNQSTTDTTPFVIPRKFSANFEQLIREKLKKTITQTKNRYQVLTEDSDSEIDDDLGKIVKRKRKAAKRDTKTTDITTPQIVRTVR</sequence>
<dbReference type="InterPro" id="IPR012337">
    <property type="entry name" value="RNaseH-like_sf"/>
</dbReference>
<keyword evidence="4" id="KW-1185">Reference proteome</keyword>
<feature type="region of interest" description="Disordered" evidence="1">
    <location>
        <begin position="661"/>
        <end position="689"/>
    </location>
</feature>
<feature type="compositionally biased region" description="Basic residues" evidence="1">
    <location>
        <begin position="478"/>
        <end position="494"/>
    </location>
</feature>
<dbReference type="EMBL" id="OV651813">
    <property type="protein sequence ID" value="CAH1099212.1"/>
    <property type="molecule type" value="Genomic_DNA"/>
</dbReference>
<feature type="region of interest" description="Disordered" evidence="1">
    <location>
        <begin position="59"/>
        <end position="88"/>
    </location>
</feature>
<feature type="compositionally biased region" description="Polar residues" evidence="1">
    <location>
        <begin position="512"/>
        <end position="527"/>
    </location>
</feature>
<proteinExistence type="predicted"/>
<evidence type="ECO:0000256" key="1">
    <source>
        <dbReference type="SAM" id="MobiDB-lite"/>
    </source>
</evidence>
<feature type="region of interest" description="Disordered" evidence="1">
    <location>
        <begin position="1"/>
        <end position="26"/>
    </location>
</feature>
<dbReference type="SUPFAM" id="SSF53098">
    <property type="entry name" value="Ribonuclease H-like"/>
    <property type="match status" value="1"/>
</dbReference>
<reference evidence="3" key="1">
    <citation type="submission" date="2022-01" db="EMBL/GenBank/DDBJ databases">
        <authorList>
            <person name="King R."/>
        </authorList>
    </citation>
    <scope>NUCLEOTIDE SEQUENCE</scope>
</reference>
<dbReference type="AlphaFoldDB" id="A0A9P0CIC9"/>
<dbReference type="InterPro" id="IPR025398">
    <property type="entry name" value="DUF4371"/>
</dbReference>
<dbReference type="PANTHER" id="PTHR45749">
    <property type="match status" value="1"/>
</dbReference>
<dbReference type="Proteomes" id="UP001153636">
    <property type="component" value="Chromosome 1"/>
</dbReference>
<evidence type="ECO:0000313" key="3">
    <source>
        <dbReference type="EMBL" id="CAH1099212.1"/>
    </source>
</evidence>
<evidence type="ECO:0000313" key="4">
    <source>
        <dbReference type="Proteomes" id="UP001153636"/>
    </source>
</evidence>
<organism evidence="3 4">
    <name type="scientific">Psylliodes chrysocephalus</name>
    <dbReference type="NCBI Taxonomy" id="3402493"/>
    <lineage>
        <taxon>Eukaryota</taxon>
        <taxon>Metazoa</taxon>
        <taxon>Ecdysozoa</taxon>
        <taxon>Arthropoda</taxon>
        <taxon>Hexapoda</taxon>
        <taxon>Insecta</taxon>
        <taxon>Pterygota</taxon>
        <taxon>Neoptera</taxon>
        <taxon>Endopterygota</taxon>
        <taxon>Coleoptera</taxon>
        <taxon>Polyphaga</taxon>
        <taxon>Cucujiformia</taxon>
        <taxon>Chrysomeloidea</taxon>
        <taxon>Chrysomelidae</taxon>
        <taxon>Galerucinae</taxon>
        <taxon>Alticini</taxon>
        <taxon>Psylliodes</taxon>
    </lineage>
</organism>
<dbReference type="PANTHER" id="PTHR45749:SF37">
    <property type="entry name" value="OS05G0311600 PROTEIN"/>
    <property type="match status" value="1"/>
</dbReference>
<feature type="region of interest" description="Disordered" evidence="1">
    <location>
        <begin position="478"/>
        <end position="527"/>
    </location>
</feature>
<name>A0A9P0CIC9_9CUCU</name>
<feature type="compositionally biased region" description="Basic and acidic residues" evidence="1">
    <location>
        <begin position="68"/>
        <end position="77"/>
    </location>
</feature>
<gene>
    <name evidence="3" type="ORF">PSYICH_LOCUS82</name>
</gene>
<dbReference type="Pfam" id="PF14291">
    <property type="entry name" value="DUF4371"/>
    <property type="match status" value="1"/>
</dbReference>
<evidence type="ECO:0000259" key="2">
    <source>
        <dbReference type="Pfam" id="PF14291"/>
    </source>
</evidence>
<dbReference type="OrthoDB" id="6627711at2759"/>
<feature type="domain" description="DUF4371" evidence="2">
    <location>
        <begin position="182"/>
        <end position="258"/>
    </location>
</feature>